<feature type="transmembrane region" description="Helical" evidence="6">
    <location>
        <begin position="65"/>
        <end position="86"/>
    </location>
</feature>
<evidence type="ECO:0000313" key="8">
    <source>
        <dbReference type="EMBL" id="OXA57152.1"/>
    </source>
</evidence>
<dbReference type="Proteomes" id="UP000198287">
    <property type="component" value="Unassembled WGS sequence"/>
</dbReference>
<feature type="transmembrane region" description="Helical" evidence="6">
    <location>
        <begin position="272"/>
        <end position="294"/>
    </location>
</feature>
<dbReference type="InterPro" id="IPR018629">
    <property type="entry name" value="XK-rel"/>
</dbReference>
<evidence type="ECO:0000256" key="6">
    <source>
        <dbReference type="RuleBase" id="RU910716"/>
    </source>
</evidence>
<evidence type="ECO:0000313" key="9">
    <source>
        <dbReference type="EMBL" id="OXA58569.1"/>
    </source>
</evidence>
<evidence type="ECO:0000256" key="3">
    <source>
        <dbReference type="ARBA" id="ARBA00022692"/>
    </source>
</evidence>
<dbReference type="OMA" id="ENCIMIS"/>
<keyword evidence="5 6" id="KW-0472">Membrane</keyword>
<feature type="transmembrane region" description="Helical" evidence="6">
    <location>
        <begin position="375"/>
        <end position="397"/>
    </location>
</feature>
<evidence type="ECO:0000256" key="2">
    <source>
        <dbReference type="ARBA" id="ARBA00008789"/>
    </source>
</evidence>
<evidence type="ECO:0000256" key="5">
    <source>
        <dbReference type="ARBA" id="ARBA00023136"/>
    </source>
</evidence>
<protein>
    <recommendedName>
        <fullName evidence="6">XK-related protein</fullName>
    </recommendedName>
</protein>
<dbReference type="EMBL" id="LNIX01000003">
    <property type="protein sequence ID" value="OXA57152.1"/>
    <property type="molecule type" value="Genomic_DNA"/>
</dbReference>
<feature type="transmembrane region" description="Helical" evidence="6">
    <location>
        <begin position="31"/>
        <end position="53"/>
    </location>
</feature>
<evidence type="ECO:0000256" key="4">
    <source>
        <dbReference type="ARBA" id="ARBA00022989"/>
    </source>
</evidence>
<sequence>MPSHNPTTSPKSSSTNHPEISENSGHHGNRWANVILDFTSILLAVAEISLVLFLSINHFSHSQGVIAIAMLGPIFLNFVGVTYFLSNNVERQILEEKGSSRCAKDIFQVPLFGPVFTAIQVFLISSGLSSSRDYARFEALAIKMRQAESFFGAAPEALIQLTVLLVAEEQELTLNQYLEITIVILSVITLSEANMYALSSNYFRLFHTYGPDDWKLPHLAFWQKCILFFHAFFSIGSRLAAMACLKAAVKYFVLPSRTLGLSRMTAQESNNLGYYLAVFFLVEIGFRMMIYYIIRLVKYMIIDDGIPSGCYESISYGWRATILDLGFQSKNIAIQIWFYLENAICFIIWWVAVSFEAGARPMVEQISNNVLAPLAAIFVMFTLISVFLLFACTGLKLHTLRSPFHKIT</sequence>
<feature type="region of interest" description="Disordered" evidence="7">
    <location>
        <begin position="1"/>
        <end position="25"/>
    </location>
</feature>
<dbReference type="GO" id="GO:0005886">
    <property type="term" value="C:plasma membrane"/>
    <property type="evidence" value="ECO:0007669"/>
    <property type="project" value="UniProtKB-ARBA"/>
</dbReference>
<accession>A0A226EHQ8</accession>
<evidence type="ECO:0000256" key="1">
    <source>
        <dbReference type="ARBA" id="ARBA00004141"/>
    </source>
</evidence>
<dbReference type="AlphaFoldDB" id="A0A226EHQ8"/>
<evidence type="ECO:0000256" key="7">
    <source>
        <dbReference type="SAM" id="MobiDB-lite"/>
    </source>
</evidence>
<proteinExistence type="inferred from homology"/>
<comment type="subcellular location">
    <subcellularLocation>
        <location evidence="1 6">Membrane</location>
        <topology evidence="1 6">Multi-pass membrane protein</topology>
    </subcellularLocation>
</comment>
<keyword evidence="4 6" id="KW-1133">Transmembrane helix</keyword>
<organism evidence="8 10">
    <name type="scientific">Folsomia candida</name>
    <name type="common">Springtail</name>
    <dbReference type="NCBI Taxonomy" id="158441"/>
    <lineage>
        <taxon>Eukaryota</taxon>
        <taxon>Metazoa</taxon>
        <taxon>Ecdysozoa</taxon>
        <taxon>Arthropoda</taxon>
        <taxon>Hexapoda</taxon>
        <taxon>Collembola</taxon>
        <taxon>Entomobryomorpha</taxon>
        <taxon>Isotomoidea</taxon>
        <taxon>Isotomidae</taxon>
        <taxon>Proisotominae</taxon>
        <taxon>Folsomia</taxon>
    </lineage>
</organism>
<gene>
    <name evidence="8" type="ORF">Fcan01_07785</name>
    <name evidence="9" type="ORF">Fcan01_07789</name>
</gene>
<feature type="transmembrane region" description="Helical" evidence="6">
    <location>
        <begin position="179"/>
        <end position="198"/>
    </location>
</feature>
<feature type="compositionally biased region" description="Low complexity" evidence="7">
    <location>
        <begin position="1"/>
        <end position="18"/>
    </location>
</feature>
<feature type="transmembrane region" description="Helical" evidence="6">
    <location>
        <begin position="336"/>
        <end position="355"/>
    </location>
</feature>
<evidence type="ECO:0000313" key="10">
    <source>
        <dbReference type="Proteomes" id="UP000198287"/>
    </source>
</evidence>
<keyword evidence="3 6" id="KW-0812">Transmembrane</keyword>
<feature type="transmembrane region" description="Helical" evidence="6">
    <location>
        <begin position="106"/>
        <end position="128"/>
    </location>
</feature>
<reference evidence="8 10" key="1">
    <citation type="submission" date="2015-12" db="EMBL/GenBank/DDBJ databases">
        <title>The genome of Folsomia candida.</title>
        <authorList>
            <person name="Faddeeva A."/>
            <person name="Derks M.F."/>
            <person name="Anvar Y."/>
            <person name="Smit S."/>
            <person name="Van Straalen N."/>
            <person name="Roelofs D."/>
        </authorList>
    </citation>
    <scope>NUCLEOTIDE SEQUENCE [LARGE SCALE GENOMIC DNA]</scope>
    <source>
        <strain evidence="8 10">VU population</strain>
        <tissue evidence="8">Whole body</tissue>
    </source>
</reference>
<comment type="similarity">
    <text evidence="2 6">Belongs to the XK family.</text>
</comment>
<name>A0A226EHQ8_FOLCA</name>
<dbReference type="EMBL" id="LNIX01000003">
    <property type="protein sequence ID" value="OXA58569.1"/>
    <property type="molecule type" value="Genomic_DNA"/>
</dbReference>
<comment type="caution">
    <text evidence="8">The sequence shown here is derived from an EMBL/GenBank/DDBJ whole genome shotgun (WGS) entry which is preliminary data.</text>
</comment>
<dbReference type="OrthoDB" id="8269177at2759"/>
<feature type="transmembrane region" description="Helical" evidence="6">
    <location>
        <begin position="225"/>
        <end position="252"/>
    </location>
</feature>
<keyword evidence="10" id="KW-1185">Reference proteome</keyword>
<dbReference type="Pfam" id="PF09815">
    <property type="entry name" value="XK-related"/>
    <property type="match status" value="1"/>
</dbReference>